<feature type="compositionally biased region" description="Low complexity" evidence="8">
    <location>
        <begin position="41"/>
        <end position="63"/>
    </location>
</feature>
<dbReference type="InterPro" id="IPR008271">
    <property type="entry name" value="Ser/Thr_kinase_AS"/>
</dbReference>
<dbReference type="AlphaFoldDB" id="A0A7R9VVD3"/>
<evidence type="ECO:0000256" key="5">
    <source>
        <dbReference type="ARBA" id="ARBA00022840"/>
    </source>
</evidence>
<sequence>MPSLLWSRTYRTPRADTKDASSLAVRAPRAPRDCASPRHVAVANAPPHGAPAAAAAASPAAAPSTPRQDSSPWAKPAMTGAPRSMGEGDAAEMGCRGDFDDVYETGTELGAGAFGQVRVGRAIESGQGVAIKSMVKVRGKLTREKTLAKIARELGFMQRMQGQPCVVRMLNCFEDADAVHMVTELCTGGDLRKYVETNGTLDEDTLAVIALQTVRFVRACHKNGIVYGDVKPANLVLPTPGPPAGKPFLVKAIDFGTSQPLDNPHKRLRRRAGTFSFMAPEVFERNYSVAADMWSLGVMLYWLYSNRFPFWDNGNVPATASVESIAEAIRSYPINFDADVFDGLGEDAADFLSRCLQRREDDRLTTRAALEHPWLQRAVGALNELGSELGGSEETLSECIAGDDPNCTACLAYWDTVADEDLEVPEEEAN</sequence>
<dbReference type="SUPFAM" id="SSF56112">
    <property type="entry name" value="Protein kinase-like (PK-like)"/>
    <property type="match status" value="1"/>
</dbReference>
<feature type="binding site" evidence="6">
    <location>
        <position position="132"/>
    </location>
    <ligand>
        <name>ATP</name>
        <dbReference type="ChEBI" id="CHEBI:30616"/>
    </ligand>
</feature>
<dbReference type="PANTHER" id="PTHR24349">
    <property type="entry name" value="SERINE/THREONINE-PROTEIN KINASE"/>
    <property type="match status" value="1"/>
</dbReference>
<dbReference type="InterPro" id="IPR011009">
    <property type="entry name" value="Kinase-like_dom_sf"/>
</dbReference>
<protein>
    <recommendedName>
        <fullName evidence="9">Protein kinase domain-containing protein</fullName>
    </recommendedName>
</protein>
<feature type="region of interest" description="Disordered" evidence="8">
    <location>
        <begin position="1"/>
        <end position="92"/>
    </location>
</feature>
<dbReference type="GO" id="GO:0004674">
    <property type="term" value="F:protein serine/threonine kinase activity"/>
    <property type="evidence" value="ECO:0007669"/>
    <property type="project" value="UniProtKB-KW"/>
</dbReference>
<evidence type="ECO:0000259" key="9">
    <source>
        <dbReference type="PROSITE" id="PS50011"/>
    </source>
</evidence>
<evidence type="ECO:0000256" key="1">
    <source>
        <dbReference type="ARBA" id="ARBA00022527"/>
    </source>
</evidence>
<keyword evidence="1 7" id="KW-0723">Serine/threonine-protein kinase</keyword>
<organism evidence="10">
    <name type="scientific">Chlamydomonas euryale</name>
    <dbReference type="NCBI Taxonomy" id="1486919"/>
    <lineage>
        <taxon>Eukaryota</taxon>
        <taxon>Viridiplantae</taxon>
        <taxon>Chlorophyta</taxon>
        <taxon>core chlorophytes</taxon>
        <taxon>Chlorophyceae</taxon>
        <taxon>CS clade</taxon>
        <taxon>Chlamydomonadales</taxon>
        <taxon>Chlamydomonadaceae</taxon>
        <taxon>Chlamydomonas</taxon>
    </lineage>
</organism>
<reference evidence="10" key="1">
    <citation type="submission" date="2021-01" db="EMBL/GenBank/DDBJ databases">
        <authorList>
            <person name="Corre E."/>
            <person name="Pelletier E."/>
            <person name="Niang G."/>
            <person name="Scheremetjew M."/>
            <person name="Finn R."/>
            <person name="Kale V."/>
            <person name="Holt S."/>
            <person name="Cochrane G."/>
            <person name="Meng A."/>
            <person name="Brown T."/>
            <person name="Cohen L."/>
        </authorList>
    </citation>
    <scope>NUCLEOTIDE SEQUENCE</scope>
    <source>
        <strain evidence="10">CCMP219</strain>
    </source>
</reference>
<keyword evidence="5 6" id="KW-0067">ATP-binding</keyword>
<evidence type="ECO:0000256" key="8">
    <source>
        <dbReference type="SAM" id="MobiDB-lite"/>
    </source>
</evidence>
<feature type="domain" description="Protein kinase" evidence="9">
    <location>
        <begin position="103"/>
        <end position="375"/>
    </location>
</feature>
<accession>A0A7R9VVD3</accession>
<dbReference type="PROSITE" id="PS00108">
    <property type="entry name" value="PROTEIN_KINASE_ST"/>
    <property type="match status" value="1"/>
</dbReference>
<keyword evidence="2" id="KW-0808">Transferase</keyword>
<dbReference type="GO" id="GO:0005524">
    <property type="term" value="F:ATP binding"/>
    <property type="evidence" value="ECO:0007669"/>
    <property type="project" value="UniProtKB-UniRule"/>
</dbReference>
<evidence type="ECO:0000256" key="3">
    <source>
        <dbReference type="ARBA" id="ARBA00022741"/>
    </source>
</evidence>
<evidence type="ECO:0000256" key="2">
    <source>
        <dbReference type="ARBA" id="ARBA00022679"/>
    </source>
</evidence>
<name>A0A7R9VVD3_9CHLO</name>
<dbReference type="PROSITE" id="PS00107">
    <property type="entry name" value="PROTEIN_KINASE_ATP"/>
    <property type="match status" value="1"/>
</dbReference>
<dbReference type="InterPro" id="IPR017441">
    <property type="entry name" value="Protein_kinase_ATP_BS"/>
</dbReference>
<dbReference type="Pfam" id="PF00069">
    <property type="entry name" value="Pkinase"/>
    <property type="match status" value="1"/>
</dbReference>
<dbReference type="InterPro" id="IPR000719">
    <property type="entry name" value="Prot_kinase_dom"/>
</dbReference>
<evidence type="ECO:0000256" key="4">
    <source>
        <dbReference type="ARBA" id="ARBA00022777"/>
    </source>
</evidence>
<evidence type="ECO:0000313" key="10">
    <source>
        <dbReference type="EMBL" id="CAD8306019.1"/>
    </source>
</evidence>
<dbReference type="SMART" id="SM00220">
    <property type="entry name" value="S_TKc"/>
    <property type="match status" value="1"/>
</dbReference>
<proteinExistence type="inferred from homology"/>
<dbReference type="EMBL" id="HBEC01039554">
    <property type="protein sequence ID" value="CAD8306019.1"/>
    <property type="molecule type" value="Transcribed_RNA"/>
</dbReference>
<keyword evidence="3 6" id="KW-0547">Nucleotide-binding</keyword>
<keyword evidence="4" id="KW-0418">Kinase</keyword>
<dbReference type="PROSITE" id="PS50011">
    <property type="entry name" value="PROTEIN_KINASE_DOM"/>
    <property type="match status" value="1"/>
</dbReference>
<comment type="similarity">
    <text evidence="7">Belongs to the protein kinase superfamily.</text>
</comment>
<evidence type="ECO:0000256" key="7">
    <source>
        <dbReference type="RuleBase" id="RU000304"/>
    </source>
</evidence>
<dbReference type="Gene3D" id="1.10.510.10">
    <property type="entry name" value="Transferase(Phosphotransferase) domain 1"/>
    <property type="match status" value="1"/>
</dbReference>
<dbReference type="InterPro" id="IPR050205">
    <property type="entry name" value="CDPK_Ser/Thr_kinases"/>
</dbReference>
<evidence type="ECO:0000256" key="6">
    <source>
        <dbReference type="PROSITE-ProRule" id="PRU10141"/>
    </source>
</evidence>
<gene>
    <name evidence="10" type="ORF">CEUR00632_LOCUS18381</name>
</gene>